<dbReference type="EMBL" id="PXUP01000025">
    <property type="protein sequence ID" value="RCH42927.1"/>
    <property type="molecule type" value="Genomic_DNA"/>
</dbReference>
<dbReference type="SUPFAM" id="SSF53850">
    <property type="entry name" value="Periplasmic binding protein-like II"/>
    <property type="match status" value="1"/>
</dbReference>
<proteinExistence type="predicted"/>
<dbReference type="SUPFAM" id="SSF55816">
    <property type="entry name" value="5'-nucleotidase (syn. UDP-sugar hydrolase), C-terminal domain"/>
    <property type="match status" value="1"/>
</dbReference>
<name>A0A367FWW8_9FIRM</name>
<dbReference type="InterPro" id="IPR008334">
    <property type="entry name" value="5'-Nucleotdase_C"/>
</dbReference>
<dbReference type="AlphaFoldDB" id="A0A367FWW8"/>
<organism evidence="2 3">
    <name type="scientific">Faecalibacterium prausnitzii</name>
    <dbReference type="NCBI Taxonomy" id="853"/>
    <lineage>
        <taxon>Bacteria</taxon>
        <taxon>Bacillati</taxon>
        <taxon>Bacillota</taxon>
        <taxon>Clostridia</taxon>
        <taxon>Eubacteriales</taxon>
        <taxon>Oscillospiraceae</taxon>
        <taxon>Faecalibacterium</taxon>
    </lineage>
</organism>
<evidence type="ECO:0000313" key="2">
    <source>
        <dbReference type="EMBL" id="RCH42927.1"/>
    </source>
</evidence>
<dbReference type="InterPro" id="IPR036907">
    <property type="entry name" value="5'-Nucleotdase_C_sf"/>
</dbReference>
<feature type="domain" description="5'-Nucleotidase C-terminal" evidence="1">
    <location>
        <begin position="508"/>
        <end position="627"/>
    </location>
</feature>
<accession>A0A367FWW8</accession>
<dbReference type="Pfam" id="PF02872">
    <property type="entry name" value="5_nucleotid_C"/>
    <property type="match status" value="1"/>
</dbReference>
<dbReference type="Gene3D" id="3.40.190.10">
    <property type="entry name" value="Periplasmic binding protein-like II"/>
    <property type="match status" value="1"/>
</dbReference>
<protein>
    <recommendedName>
        <fullName evidence="1">5'-Nucleotidase C-terminal domain-containing protein</fullName>
    </recommendedName>
</protein>
<evidence type="ECO:0000313" key="3">
    <source>
        <dbReference type="Proteomes" id="UP000252378"/>
    </source>
</evidence>
<reference evidence="2 3" key="1">
    <citation type="submission" date="2018-03" db="EMBL/GenBank/DDBJ databases">
        <title>Complete genome sequencing of Faecalibacterium prausnitzii strains isolated from the human gut.</title>
        <authorList>
            <person name="Fitzgerald B.C."/>
            <person name="Shkoporov A.N."/>
            <person name="Ross P.R."/>
            <person name="Hill C."/>
        </authorList>
    </citation>
    <scope>NUCLEOTIDE SEQUENCE [LARGE SCALE GENOMIC DNA]</scope>
    <source>
        <strain evidence="2 3">ATCC 27768</strain>
    </source>
</reference>
<dbReference type="PROSITE" id="PS51318">
    <property type="entry name" value="TAT"/>
    <property type="match status" value="1"/>
</dbReference>
<dbReference type="InterPro" id="IPR006311">
    <property type="entry name" value="TAT_signal"/>
</dbReference>
<sequence>MSFCGEISAKPMRTGRERRGSCGVCKNNQAMAALHLIGSEQYCPPKCEEGIYMMKKISRRSFLQACGIAAATAALTACGGGKAESGKGSSQNGKIQITFYLWDRSMMKALTPWLEEKFPEYEFTFIQGFNTMDYYRDLLNRAEQLPDIITCRRFSLNDAAPLAEHLMDLSTTEVAGTFYSSYLNNNQEPDGAIRWLPMCAEVDGTAANVDLFAQHNIPLPTNYAEFVAAIDAFEAVGIKGYQADWRYDYTCLETMQGCAIPELMSLEGTTWRMNYESETEDSSTGLDDVVWPKVFEKYEQFLKDVRVQPGDDRLELNPIAEPFYARQTAMIRTTAGIADVMPDQHGFNVSMLPYFGETANDSWLLTYPMCQAAVSNTVAQDEAKLAAVLKVLEAVYSADGQNKMAVGAAVLSYNKEVNITSSASLEHVADIISANHLYMRLASTEIFRISEDVGHKMITGEYDAKAAYDAFNEQLVTPRVDPEAEVLFTQNTAYSLDMADHGSAAASSLMNALRATYDASIAVGYSPLVSTSIYCGDYSKQQLLWVMAGNYAVSQGDYTGAELRQMMEWLVNVKDNGANPIRHRNYMPVTSGMEYKVTEYEQGKFRLKEVTINGAPLDDTATYTVFVAGTDVWIENEAFCNCPMPENLKAKRTEYAIEKVDSCSCLKDSLAVSKQFPAPSEYLTIVQGE</sequence>
<dbReference type="GO" id="GO:0016787">
    <property type="term" value="F:hydrolase activity"/>
    <property type="evidence" value="ECO:0007669"/>
    <property type="project" value="InterPro"/>
</dbReference>
<evidence type="ECO:0000259" key="1">
    <source>
        <dbReference type="Pfam" id="PF02872"/>
    </source>
</evidence>
<dbReference type="NCBIfam" id="TIGR01409">
    <property type="entry name" value="TAT_signal_seq"/>
    <property type="match status" value="1"/>
</dbReference>
<dbReference type="InterPro" id="IPR019546">
    <property type="entry name" value="TAT_signal_bac_arc"/>
</dbReference>
<dbReference type="Proteomes" id="UP000252378">
    <property type="component" value="Unassembled WGS sequence"/>
</dbReference>
<dbReference type="GO" id="GO:0009166">
    <property type="term" value="P:nucleotide catabolic process"/>
    <property type="evidence" value="ECO:0007669"/>
    <property type="project" value="InterPro"/>
</dbReference>
<dbReference type="Gene3D" id="3.90.780.10">
    <property type="entry name" value="5'-Nucleotidase, C-terminal domain"/>
    <property type="match status" value="1"/>
</dbReference>
<comment type="caution">
    <text evidence="2">The sequence shown here is derived from an EMBL/GenBank/DDBJ whole genome shotgun (WGS) entry which is preliminary data.</text>
</comment>
<gene>
    <name evidence="2" type="ORF">C7J97_13285</name>
</gene>